<protein>
    <recommendedName>
        <fullName evidence="10">Transport permease protein</fullName>
    </recommendedName>
</protein>
<keyword evidence="9" id="KW-0046">Antibiotic resistance</keyword>
<dbReference type="EMBL" id="PYGA01000002">
    <property type="protein sequence ID" value="PSL00085.1"/>
    <property type="molecule type" value="Genomic_DNA"/>
</dbReference>
<dbReference type="InterPro" id="IPR047817">
    <property type="entry name" value="ABC2_TM_bact-type"/>
</dbReference>
<feature type="transmembrane region" description="Helical" evidence="10">
    <location>
        <begin position="321"/>
        <end position="350"/>
    </location>
</feature>
<dbReference type="Pfam" id="PF01061">
    <property type="entry name" value="ABC2_membrane"/>
    <property type="match status" value="1"/>
</dbReference>
<keyword evidence="5" id="KW-0547">Nucleotide-binding</keyword>
<dbReference type="PANTHER" id="PTHR42711">
    <property type="entry name" value="ABC TRANSPORTER ATP-BINDING PROTEIN"/>
    <property type="match status" value="1"/>
</dbReference>
<keyword evidence="6" id="KW-0067">ATP-binding</keyword>
<comment type="caution">
    <text evidence="10">Lacks conserved residue(s) required for the propagation of feature annotation.</text>
</comment>
<dbReference type="PROSITE" id="PS50893">
    <property type="entry name" value="ABC_TRANSPORTER_2"/>
    <property type="match status" value="1"/>
</dbReference>
<dbReference type="PROSITE" id="PS00211">
    <property type="entry name" value="ABC_TRANSPORTER_1"/>
    <property type="match status" value="1"/>
</dbReference>
<keyword evidence="8 10" id="KW-0472">Membrane</keyword>
<evidence type="ECO:0000256" key="2">
    <source>
        <dbReference type="ARBA" id="ARBA00004202"/>
    </source>
</evidence>
<dbReference type="Gene3D" id="3.40.50.300">
    <property type="entry name" value="P-loop containing nucleotide triphosphate hydrolases"/>
    <property type="match status" value="1"/>
</dbReference>
<evidence type="ECO:0000313" key="13">
    <source>
        <dbReference type="EMBL" id="PSL00085.1"/>
    </source>
</evidence>
<dbReference type="InterPro" id="IPR027417">
    <property type="entry name" value="P-loop_NTPase"/>
</dbReference>
<evidence type="ECO:0000259" key="11">
    <source>
        <dbReference type="PROSITE" id="PS50893"/>
    </source>
</evidence>
<keyword evidence="7 10" id="KW-1133">Transmembrane helix</keyword>
<evidence type="ECO:0000256" key="1">
    <source>
        <dbReference type="ARBA" id="ARBA00004141"/>
    </source>
</evidence>
<evidence type="ECO:0000313" key="14">
    <source>
        <dbReference type="Proteomes" id="UP000240542"/>
    </source>
</evidence>
<dbReference type="OrthoDB" id="3452254at2"/>
<evidence type="ECO:0000256" key="9">
    <source>
        <dbReference type="ARBA" id="ARBA00023251"/>
    </source>
</evidence>
<dbReference type="GO" id="GO:0016887">
    <property type="term" value="F:ATP hydrolysis activity"/>
    <property type="evidence" value="ECO:0007669"/>
    <property type="project" value="InterPro"/>
</dbReference>
<keyword evidence="10" id="KW-1003">Cell membrane</keyword>
<dbReference type="AlphaFoldDB" id="A0A2P8DSB8"/>
<dbReference type="InterPro" id="IPR003593">
    <property type="entry name" value="AAA+_ATPase"/>
</dbReference>
<evidence type="ECO:0000256" key="3">
    <source>
        <dbReference type="ARBA" id="ARBA00022448"/>
    </source>
</evidence>
<reference evidence="13 14" key="1">
    <citation type="submission" date="2018-03" db="EMBL/GenBank/DDBJ databases">
        <title>Genomic Encyclopedia of Archaeal and Bacterial Type Strains, Phase II (KMG-II): from individual species to whole genera.</title>
        <authorList>
            <person name="Goeker M."/>
        </authorList>
    </citation>
    <scope>NUCLEOTIDE SEQUENCE [LARGE SCALE GENOMIC DNA]</scope>
    <source>
        <strain evidence="13 14">DSM 45312</strain>
    </source>
</reference>
<keyword evidence="14" id="KW-1185">Reference proteome</keyword>
<comment type="similarity">
    <text evidence="10">Belongs to the ABC-2 integral membrane protein family.</text>
</comment>
<dbReference type="SUPFAM" id="SSF52540">
    <property type="entry name" value="P-loop containing nucleoside triphosphate hydrolases"/>
    <property type="match status" value="1"/>
</dbReference>
<dbReference type="PANTHER" id="PTHR42711:SF19">
    <property type="entry name" value="DOXORUBICIN RESISTANCE ATP-BINDING PROTEIN DRRA"/>
    <property type="match status" value="1"/>
</dbReference>
<proteinExistence type="inferred from homology"/>
<sequence>MPPGLAVRAEGLTKRYGDVRALAGLDLAVPTGSVLGLLGPNGAGKTTAVRVLATLTAPDAGRAEVAGVDVLRRPHRVRELIGLAGQYAAVDEKLTGRDNLRMFARLARLPRTRAADRADELLARFGLDDAADRVVRGYSGGMRRRLDLAASLLVRPLVLFLDEPTTGLDPRSRNGIWTEIRALAADGVTVLLTSQYLDEVDHLADRIAVVDAGRAVAEGTPAALKDAIGVPHLHLSVYRREDIAPAQSMLARIGQGPVAVDEERRALNVAAPGGGDYRAFLMPGMFVMTAVTSVTAITGAVCQDKAEGIMDRFRSLPMSRLAVPIGHTVADLIGFLPSLAVMVGAGYLIGWRAQNGWAAAIAAFGLILLLRYALSWAGTWLGLLFTDPQAAFRLTPLVFPATMLANTFVPTEGMPAALRVIADYNPVSAATAACRALFGNPGAGVGDALPLQYPITATVLWSALLLAVFVPLSARRYGRR</sequence>
<evidence type="ECO:0000256" key="8">
    <source>
        <dbReference type="ARBA" id="ARBA00023136"/>
    </source>
</evidence>
<dbReference type="GO" id="GO:0005886">
    <property type="term" value="C:plasma membrane"/>
    <property type="evidence" value="ECO:0007669"/>
    <property type="project" value="UniProtKB-SubCell"/>
</dbReference>
<dbReference type="InterPro" id="IPR050763">
    <property type="entry name" value="ABC_transporter_ATP-binding"/>
</dbReference>
<accession>A0A2P8DSB8</accession>
<organism evidence="13 14">
    <name type="scientific">Murinocardiopsis flavida</name>
    <dbReference type="NCBI Taxonomy" id="645275"/>
    <lineage>
        <taxon>Bacteria</taxon>
        <taxon>Bacillati</taxon>
        <taxon>Actinomycetota</taxon>
        <taxon>Actinomycetes</taxon>
        <taxon>Streptosporangiales</taxon>
        <taxon>Nocardiopsidaceae</taxon>
        <taxon>Murinocardiopsis</taxon>
    </lineage>
</organism>
<dbReference type="GO" id="GO:0005524">
    <property type="term" value="F:ATP binding"/>
    <property type="evidence" value="ECO:0007669"/>
    <property type="project" value="UniProtKB-KW"/>
</dbReference>
<feature type="domain" description="ABC transporter" evidence="11">
    <location>
        <begin position="7"/>
        <end position="237"/>
    </location>
</feature>
<feature type="transmembrane region" description="Helical" evidence="10">
    <location>
        <begin position="451"/>
        <end position="472"/>
    </location>
</feature>
<name>A0A2P8DSB8_9ACTN</name>
<evidence type="ECO:0000256" key="7">
    <source>
        <dbReference type="ARBA" id="ARBA00022989"/>
    </source>
</evidence>
<feature type="domain" description="ABC transmembrane type-2" evidence="12">
    <location>
        <begin position="247"/>
        <end position="480"/>
    </location>
</feature>
<dbReference type="GO" id="GO:0140359">
    <property type="term" value="F:ABC-type transporter activity"/>
    <property type="evidence" value="ECO:0007669"/>
    <property type="project" value="InterPro"/>
</dbReference>
<gene>
    <name evidence="13" type="ORF">CLV63_102211</name>
</gene>
<dbReference type="InterPro" id="IPR003439">
    <property type="entry name" value="ABC_transporter-like_ATP-bd"/>
</dbReference>
<evidence type="ECO:0000256" key="4">
    <source>
        <dbReference type="ARBA" id="ARBA00022692"/>
    </source>
</evidence>
<dbReference type="SMART" id="SM00382">
    <property type="entry name" value="AAA"/>
    <property type="match status" value="1"/>
</dbReference>
<dbReference type="GO" id="GO:0046677">
    <property type="term" value="P:response to antibiotic"/>
    <property type="evidence" value="ECO:0007669"/>
    <property type="project" value="UniProtKB-KW"/>
</dbReference>
<evidence type="ECO:0000256" key="5">
    <source>
        <dbReference type="ARBA" id="ARBA00022741"/>
    </source>
</evidence>
<comment type="caution">
    <text evidence="13">The sequence shown here is derived from an EMBL/GenBank/DDBJ whole genome shotgun (WGS) entry which is preliminary data.</text>
</comment>
<feature type="transmembrane region" description="Helical" evidence="10">
    <location>
        <begin position="356"/>
        <end position="378"/>
    </location>
</feature>
<dbReference type="PROSITE" id="PS51012">
    <property type="entry name" value="ABC_TM2"/>
    <property type="match status" value="1"/>
</dbReference>
<dbReference type="InterPro" id="IPR013525">
    <property type="entry name" value="ABC2_TM"/>
</dbReference>
<dbReference type="Pfam" id="PF00005">
    <property type="entry name" value="ABC_tran"/>
    <property type="match status" value="1"/>
</dbReference>
<dbReference type="InterPro" id="IPR017871">
    <property type="entry name" value="ABC_transporter-like_CS"/>
</dbReference>
<evidence type="ECO:0000259" key="12">
    <source>
        <dbReference type="PROSITE" id="PS51012"/>
    </source>
</evidence>
<dbReference type="Proteomes" id="UP000240542">
    <property type="component" value="Unassembled WGS sequence"/>
</dbReference>
<dbReference type="RefSeq" id="WP_106581451.1">
    <property type="nucleotide sequence ID" value="NZ_PYGA01000002.1"/>
</dbReference>
<comment type="subcellular location">
    <subcellularLocation>
        <location evidence="10">Cell membrane</location>
        <topology evidence="10">Multi-pass membrane protein</topology>
    </subcellularLocation>
    <subcellularLocation>
        <location evidence="2">Cell membrane</location>
        <topology evidence="2">Peripheral membrane protein</topology>
    </subcellularLocation>
    <subcellularLocation>
        <location evidence="1">Membrane</location>
        <topology evidence="1">Multi-pass membrane protein</topology>
    </subcellularLocation>
</comment>
<evidence type="ECO:0000256" key="10">
    <source>
        <dbReference type="RuleBase" id="RU361157"/>
    </source>
</evidence>
<evidence type="ECO:0000256" key="6">
    <source>
        <dbReference type="ARBA" id="ARBA00022840"/>
    </source>
</evidence>
<keyword evidence="3 10" id="KW-0813">Transport</keyword>
<keyword evidence="4 10" id="KW-0812">Transmembrane</keyword>